<dbReference type="PROSITE" id="PS51257">
    <property type="entry name" value="PROKAR_LIPOPROTEIN"/>
    <property type="match status" value="1"/>
</dbReference>
<dbReference type="PANTHER" id="PTHR30469:SF15">
    <property type="entry name" value="HLYD FAMILY OF SECRETION PROTEINS"/>
    <property type="match status" value="1"/>
</dbReference>
<name>A0AA86J059_9BURK</name>
<dbReference type="EMBL" id="AP028947">
    <property type="protein sequence ID" value="BET27077.1"/>
    <property type="molecule type" value="Genomic_DNA"/>
</dbReference>
<dbReference type="Pfam" id="PF25954">
    <property type="entry name" value="Beta-barrel_RND_2"/>
    <property type="match status" value="1"/>
</dbReference>
<organism evidence="4 5">
    <name type="scientific">Limnobacter thiooxidans</name>
    <dbReference type="NCBI Taxonomy" id="131080"/>
    <lineage>
        <taxon>Bacteria</taxon>
        <taxon>Pseudomonadati</taxon>
        <taxon>Pseudomonadota</taxon>
        <taxon>Betaproteobacteria</taxon>
        <taxon>Burkholderiales</taxon>
        <taxon>Burkholderiaceae</taxon>
        <taxon>Limnobacter</taxon>
    </lineage>
</organism>
<dbReference type="KEGG" id="lto:RGQ30_25780"/>
<dbReference type="Gene3D" id="1.10.287.470">
    <property type="entry name" value="Helix hairpin bin"/>
    <property type="match status" value="1"/>
</dbReference>
<keyword evidence="5" id="KW-1185">Reference proteome</keyword>
<dbReference type="InterPro" id="IPR058792">
    <property type="entry name" value="Beta-barrel_RND_2"/>
</dbReference>
<dbReference type="InterPro" id="IPR006143">
    <property type="entry name" value="RND_pump_MFP"/>
</dbReference>
<dbReference type="PANTHER" id="PTHR30469">
    <property type="entry name" value="MULTIDRUG RESISTANCE PROTEIN MDTA"/>
    <property type="match status" value="1"/>
</dbReference>
<dbReference type="Gene3D" id="2.40.30.170">
    <property type="match status" value="1"/>
</dbReference>
<dbReference type="NCBIfam" id="TIGR01730">
    <property type="entry name" value="RND_mfp"/>
    <property type="match status" value="1"/>
</dbReference>
<feature type="domain" description="CusB-like beta-barrel" evidence="2">
    <location>
        <begin position="194"/>
        <end position="267"/>
    </location>
</feature>
<gene>
    <name evidence="4" type="ORF">RGQ30_25780</name>
</gene>
<comment type="similarity">
    <text evidence="1">Belongs to the membrane fusion protein (MFP) (TC 8.A.1) family.</text>
</comment>
<dbReference type="GO" id="GO:0015562">
    <property type="term" value="F:efflux transmembrane transporter activity"/>
    <property type="evidence" value="ECO:0007669"/>
    <property type="project" value="TreeGrafter"/>
</dbReference>
<evidence type="ECO:0000259" key="2">
    <source>
        <dbReference type="Pfam" id="PF25954"/>
    </source>
</evidence>
<evidence type="ECO:0000313" key="5">
    <source>
        <dbReference type="Proteomes" id="UP001329151"/>
    </source>
</evidence>
<dbReference type="GO" id="GO:1990281">
    <property type="term" value="C:efflux pump complex"/>
    <property type="evidence" value="ECO:0007669"/>
    <property type="project" value="TreeGrafter"/>
</dbReference>
<dbReference type="Gene3D" id="2.40.420.20">
    <property type="match status" value="1"/>
</dbReference>
<dbReference type="InterPro" id="IPR058647">
    <property type="entry name" value="BSH_CzcB-like"/>
</dbReference>
<proteinExistence type="inferred from homology"/>
<dbReference type="AlphaFoldDB" id="A0AA86J059"/>
<dbReference type="SUPFAM" id="SSF111369">
    <property type="entry name" value="HlyD-like secretion proteins"/>
    <property type="match status" value="1"/>
</dbReference>
<evidence type="ECO:0000313" key="4">
    <source>
        <dbReference type="EMBL" id="BET27077.1"/>
    </source>
</evidence>
<reference evidence="4 5" key="1">
    <citation type="submission" date="2023-10" db="EMBL/GenBank/DDBJ databases">
        <title>Complete Genome Sequence of Limnobacter thiooxidans CS-K2T, Isolated from freshwater lake sediments in Bavaria, Germany.</title>
        <authorList>
            <person name="Naruki M."/>
            <person name="Watanabe A."/>
            <person name="Warashina T."/>
            <person name="Morita T."/>
            <person name="Arakawa K."/>
        </authorList>
    </citation>
    <scope>NUCLEOTIDE SEQUENCE [LARGE SCALE GENOMIC DNA]</scope>
    <source>
        <strain evidence="4 5">CS-K2</strain>
    </source>
</reference>
<sequence>MKPLVLVPVLSLLVLTACGPSTPEQAPAVEYRLVKAAAVESGPAADLIEVPGIGAFRDETRLSFKVGGVIERVSVREGESVEKGQRLGALNKQDVDAAVSQASANFDKAQRDLVRGRLLREQEVIPKVQLDNLETAAQAARAQLTQARFASQTAEITAPASGLVLKRYAQVGEVVSPGQPILLVGSKSSGFVMKASLTDRQAVHMQLGKKAEVEFDALPGTSWPGKVIELSQAADPSTGTYGVLIAVDTTAHEGINLLSGMQGRARIEPTNFTGTRSYVPIEAVVEGDNKSAWLFTVQADNTVKRQSVQVAFISGNRIALQDTLPEGTRVASTGAAYLQDGETVKVQE</sequence>
<evidence type="ECO:0000259" key="3">
    <source>
        <dbReference type="Pfam" id="PF25973"/>
    </source>
</evidence>
<accession>A0AA86J059</accession>
<dbReference type="Gene3D" id="2.40.50.100">
    <property type="match status" value="1"/>
</dbReference>
<protein>
    <submittedName>
        <fullName evidence="4">Efflux RND transporter periplasmic adaptor subunit</fullName>
    </submittedName>
</protein>
<feature type="domain" description="CzcB-like barrel-sandwich hybrid" evidence="3">
    <location>
        <begin position="64"/>
        <end position="184"/>
    </location>
</feature>
<dbReference type="RefSeq" id="WP_130557811.1">
    <property type="nucleotide sequence ID" value="NZ_AP028947.1"/>
</dbReference>
<dbReference type="Pfam" id="PF25973">
    <property type="entry name" value="BSH_CzcB"/>
    <property type="match status" value="1"/>
</dbReference>
<dbReference type="Proteomes" id="UP001329151">
    <property type="component" value="Chromosome"/>
</dbReference>
<evidence type="ECO:0000256" key="1">
    <source>
        <dbReference type="ARBA" id="ARBA00009477"/>
    </source>
</evidence>